<organism evidence="1 2">
    <name type="scientific">Sphingobacterium zeae</name>
    <dbReference type="NCBI Taxonomy" id="1776859"/>
    <lineage>
        <taxon>Bacteria</taxon>
        <taxon>Pseudomonadati</taxon>
        <taxon>Bacteroidota</taxon>
        <taxon>Sphingobacteriia</taxon>
        <taxon>Sphingobacteriales</taxon>
        <taxon>Sphingobacteriaceae</taxon>
        <taxon>Sphingobacterium</taxon>
    </lineage>
</organism>
<dbReference type="RefSeq" id="WP_307186649.1">
    <property type="nucleotide sequence ID" value="NZ_JAUTBA010000001.1"/>
</dbReference>
<sequence>MQKSYYNLDFGATMCEFQNKVNNFAVFMLNIDGIVASEIPLNGGRFGSGEQQLEIRALPLDGEQTLHPQANFHYQVKAVDVNTANWN</sequence>
<dbReference type="EMBL" id="JAUTBA010000001">
    <property type="protein sequence ID" value="MDQ1151122.1"/>
    <property type="molecule type" value="Genomic_DNA"/>
</dbReference>
<protein>
    <submittedName>
        <fullName evidence="1">Uncharacterized protein</fullName>
    </submittedName>
</protein>
<reference evidence="1 2" key="1">
    <citation type="submission" date="2023-07" db="EMBL/GenBank/DDBJ databases">
        <title>Functional and genomic diversity of the sorghum phyllosphere microbiome.</title>
        <authorList>
            <person name="Shade A."/>
        </authorList>
    </citation>
    <scope>NUCLEOTIDE SEQUENCE [LARGE SCALE GENOMIC DNA]</scope>
    <source>
        <strain evidence="1 2">SORGH_AS_0892</strain>
    </source>
</reference>
<comment type="caution">
    <text evidence="1">The sequence shown here is derived from an EMBL/GenBank/DDBJ whole genome shotgun (WGS) entry which is preliminary data.</text>
</comment>
<dbReference type="Proteomes" id="UP001244640">
    <property type="component" value="Unassembled WGS sequence"/>
</dbReference>
<evidence type="ECO:0000313" key="2">
    <source>
        <dbReference type="Proteomes" id="UP001244640"/>
    </source>
</evidence>
<gene>
    <name evidence="1" type="ORF">QE382_003106</name>
</gene>
<accession>A0ABU0U834</accession>
<keyword evidence="2" id="KW-1185">Reference proteome</keyword>
<proteinExistence type="predicted"/>
<name>A0ABU0U834_9SPHI</name>
<evidence type="ECO:0000313" key="1">
    <source>
        <dbReference type="EMBL" id="MDQ1151122.1"/>
    </source>
</evidence>